<dbReference type="EMBL" id="UGUA01000002">
    <property type="protein sequence ID" value="SUC35248.1"/>
    <property type="molecule type" value="Genomic_DNA"/>
</dbReference>
<dbReference type="RefSeq" id="WP_115164210.1">
    <property type="nucleotide sequence ID" value="NZ_UGUA01000002.1"/>
</dbReference>
<dbReference type="Pfam" id="PF04965">
    <property type="entry name" value="GPW_gp25"/>
    <property type="match status" value="1"/>
</dbReference>
<protein>
    <submittedName>
        <fullName evidence="2">Phage P2 baseplate assembly protein gpV</fullName>
    </submittedName>
</protein>
<name>A0A379G2Q9_9GAMM</name>
<dbReference type="AlphaFoldDB" id="A0A379G2Q9"/>
<proteinExistence type="predicted"/>
<sequence>MKYCGMNRIDGKTISDMEHIRQSIRDILITPVGSRIARRNYGSLLSELIDQPQNPALKLQLMSACYTALMKWEPRILLTRISLSSTEAAKMVVDIEATNQDTNQPVNFSVDVR</sequence>
<dbReference type="Gene3D" id="3.10.450.40">
    <property type="match status" value="1"/>
</dbReference>
<reference evidence="2 3" key="1">
    <citation type="submission" date="2018-06" db="EMBL/GenBank/DDBJ databases">
        <authorList>
            <consortium name="Pathogen Informatics"/>
            <person name="Doyle S."/>
        </authorList>
    </citation>
    <scope>NUCLEOTIDE SEQUENCE [LARGE SCALE GENOMIC DNA]</scope>
    <source>
        <strain evidence="2 3">NCTC12026</strain>
    </source>
</reference>
<feature type="domain" description="IraD/Gp25-like" evidence="1">
    <location>
        <begin position="16"/>
        <end position="103"/>
    </location>
</feature>
<dbReference type="OrthoDB" id="9802846at2"/>
<evidence type="ECO:0000259" key="1">
    <source>
        <dbReference type="Pfam" id="PF04965"/>
    </source>
</evidence>
<dbReference type="InterPro" id="IPR007048">
    <property type="entry name" value="IraD/Gp25-like"/>
</dbReference>
<accession>A0A379G2Q9</accession>
<dbReference type="SUPFAM" id="SSF160719">
    <property type="entry name" value="gpW/gp25-like"/>
    <property type="match status" value="1"/>
</dbReference>
<dbReference type="Proteomes" id="UP000255129">
    <property type="component" value="Unassembled WGS sequence"/>
</dbReference>
<organism evidence="2 3">
    <name type="scientific">Providencia rustigianii</name>
    <dbReference type="NCBI Taxonomy" id="158850"/>
    <lineage>
        <taxon>Bacteria</taxon>
        <taxon>Pseudomonadati</taxon>
        <taxon>Pseudomonadota</taxon>
        <taxon>Gammaproteobacteria</taxon>
        <taxon>Enterobacterales</taxon>
        <taxon>Morganellaceae</taxon>
        <taxon>Providencia</taxon>
    </lineage>
</organism>
<evidence type="ECO:0000313" key="3">
    <source>
        <dbReference type="Proteomes" id="UP000255129"/>
    </source>
</evidence>
<evidence type="ECO:0000313" key="2">
    <source>
        <dbReference type="EMBL" id="SUC35248.1"/>
    </source>
</evidence>
<gene>
    <name evidence="2" type="ORF">NCTC12026_01634</name>
</gene>